<dbReference type="PANTHER" id="PTHR48051">
    <property type="match status" value="1"/>
</dbReference>
<evidence type="ECO:0000313" key="3">
    <source>
        <dbReference type="EMBL" id="GJT02375.1"/>
    </source>
</evidence>
<dbReference type="PRINTS" id="PR00019">
    <property type="entry name" value="LEURICHRPT"/>
</dbReference>
<dbReference type="Proteomes" id="UP001151760">
    <property type="component" value="Unassembled WGS sequence"/>
</dbReference>
<name>A0ABQ5AI66_9ASTR</name>
<gene>
    <name evidence="3" type="ORF">Tco_0823544</name>
</gene>
<dbReference type="SMART" id="SM00369">
    <property type="entry name" value="LRR_TYP"/>
    <property type="match status" value="9"/>
</dbReference>
<comment type="caution">
    <text evidence="3">The sequence shown here is derived from an EMBL/GenBank/DDBJ whole genome shotgun (WGS) entry which is preliminary data.</text>
</comment>
<dbReference type="PROSITE" id="PS51450">
    <property type="entry name" value="LRR"/>
    <property type="match status" value="5"/>
</dbReference>
<dbReference type="EMBL" id="BQNB010012344">
    <property type="protein sequence ID" value="GJT02375.1"/>
    <property type="molecule type" value="Genomic_DNA"/>
</dbReference>
<dbReference type="Pfam" id="PF00560">
    <property type="entry name" value="LRR_1"/>
    <property type="match status" value="2"/>
</dbReference>
<reference evidence="3" key="1">
    <citation type="journal article" date="2022" name="Int. J. Mol. Sci.">
        <title>Draft Genome of Tanacetum Coccineum: Genomic Comparison of Closely Related Tanacetum-Family Plants.</title>
        <authorList>
            <person name="Yamashiro T."/>
            <person name="Shiraishi A."/>
            <person name="Nakayama K."/>
            <person name="Satake H."/>
        </authorList>
    </citation>
    <scope>NUCLEOTIDE SEQUENCE</scope>
</reference>
<protein>
    <submittedName>
        <fullName evidence="3">Plant intracellular Ras-group-related LRR protein 3-like protein</fullName>
    </submittedName>
</protein>
<evidence type="ECO:0000256" key="2">
    <source>
        <dbReference type="ARBA" id="ARBA00022737"/>
    </source>
</evidence>
<keyword evidence="4" id="KW-1185">Reference proteome</keyword>
<dbReference type="PANTHER" id="PTHR48051:SF1">
    <property type="entry name" value="RAS SUPPRESSOR PROTEIN 1"/>
    <property type="match status" value="1"/>
</dbReference>
<dbReference type="InterPro" id="IPR032675">
    <property type="entry name" value="LRR_dom_sf"/>
</dbReference>
<keyword evidence="1" id="KW-0433">Leucine-rich repeat</keyword>
<accession>A0ABQ5AI66</accession>
<dbReference type="SMART" id="SM00364">
    <property type="entry name" value="LRR_BAC"/>
    <property type="match status" value="9"/>
</dbReference>
<dbReference type="Pfam" id="PF13855">
    <property type="entry name" value="LRR_8"/>
    <property type="match status" value="3"/>
</dbReference>
<evidence type="ECO:0000256" key="1">
    <source>
        <dbReference type="ARBA" id="ARBA00022614"/>
    </source>
</evidence>
<dbReference type="SUPFAM" id="SSF52058">
    <property type="entry name" value="L domain-like"/>
    <property type="match status" value="1"/>
</dbReference>
<dbReference type="InterPro" id="IPR003591">
    <property type="entry name" value="Leu-rich_rpt_typical-subtyp"/>
</dbReference>
<sequence length="551" mass="60988">MVDTIKVKDEVNEEVIQILEKSCVEIIDKVDLSGHQLKFLPEAFGKLAALTHLNLSNNHLQVLPDAIAGLVKLEELDVSSNLLETLPDSIGLLTTLKILNVSSNKLNSLPESIAFCKALVELHASFNNLTFLPTNFGYGLVNLKILVISLNEIRFLPTTISELESLRYLDAHFNKLHGLPSSIGKLANLEVLNLSSNFSNLTELPDTITDLANLKELDLSNNQIQALPESFGQLQNLKKLNLDQNPLVVPPMEIVMEGTEAIKGFMIKWRLASIAAEEQKRMVEANDQNQHGWLAWGTNMLNSYLGEAVSSNLKELDLSNNQIQALPESFGELQNLKHQYLDLNPLVVPPIEIVMEGTEAVKGYASSELLQNDYQGCVVLPGPFECRISKIPMTTSCNLATLSSDANVHRAPSSLMVHLYHVNEPSIAISYCFLFTICQALYSCNYVAFKSSPFSLASSFRYHAILSSVKTFPFLPLCRVPAVPQSSSTTLSFPSLRCRVMQSQQSLHRIPWPAYSSFLSFLVESTSCNLATFRSDANDVQVSNDIPGSIY</sequence>
<reference evidence="3" key="2">
    <citation type="submission" date="2022-01" db="EMBL/GenBank/DDBJ databases">
        <authorList>
            <person name="Yamashiro T."/>
            <person name="Shiraishi A."/>
            <person name="Satake H."/>
            <person name="Nakayama K."/>
        </authorList>
    </citation>
    <scope>NUCLEOTIDE SEQUENCE</scope>
</reference>
<evidence type="ECO:0000313" key="4">
    <source>
        <dbReference type="Proteomes" id="UP001151760"/>
    </source>
</evidence>
<dbReference type="InterPro" id="IPR001611">
    <property type="entry name" value="Leu-rich_rpt"/>
</dbReference>
<dbReference type="Gene3D" id="3.80.10.10">
    <property type="entry name" value="Ribonuclease Inhibitor"/>
    <property type="match status" value="2"/>
</dbReference>
<organism evidence="3 4">
    <name type="scientific">Tanacetum coccineum</name>
    <dbReference type="NCBI Taxonomy" id="301880"/>
    <lineage>
        <taxon>Eukaryota</taxon>
        <taxon>Viridiplantae</taxon>
        <taxon>Streptophyta</taxon>
        <taxon>Embryophyta</taxon>
        <taxon>Tracheophyta</taxon>
        <taxon>Spermatophyta</taxon>
        <taxon>Magnoliopsida</taxon>
        <taxon>eudicotyledons</taxon>
        <taxon>Gunneridae</taxon>
        <taxon>Pentapetalae</taxon>
        <taxon>asterids</taxon>
        <taxon>campanulids</taxon>
        <taxon>Asterales</taxon>
        <taxon>Asteraceae</taxon>
        <taxon>Asteroideae</taxon>
        <taxon>Anthemideae</taxon>
        <taxon>Anthemidinae</taxon>
        <taxon>Tanacetum</taxon>
    </lineage>
</organism>
<dbReference type="SMART" id="SM00365">
    <property type="entry name" value="LRR_SD22"/>
    <property type="match status" value="4"/>
</dbReference>
<keyword evidence="2" id="KW-0677">Repeat</keyword>
<proteinExistence type="predicted"/>
<dbReference type="InterPro" id="IPR050216">
    <property type="entry name" value="LRR_domain-containing"/>
</dbReference>